<dbReference type="AlphaFoldDB" id="A0A3E2H2G5"/>
<dbReference type="Proteomes" id="UP000258309">
    <property type="component" value="Unassembled WGS sequence"/>
</dbReference>
<dbReference type="GO" id="GO:0016747">
    <property type="term" value="F:acyltransferase activity, transferring groups other than amino-acyl groups"/>
    <property type="evidence" value="ECO:0007669"/>
    <property type="project" value="InterPro"/>
</dbReference>
<reference evidence="4 5" key="1">
    <citation type="submission" date="2018-05" db="EMBL/GenBank/DDBJ databases">
        <title>Draft genome sequence of Scytalidium lignicola DSM 105466, a ubiquitous saprotrophic fungus.</title>
        <authorList>
            <person name="Buettner E."/>
            <person name="Gebauer A.M."/>
            <person name="Hofrichter M."/>
            <person name="Liers C."/>
            <person name="Kellner H."/>
        </authorList>
    </citation>
    <scope>NUCLEOTIDE SEQUENCE [LARGE SCALE GENOMIC DNA]</scope>
    <source>
        <strain evidence="4 5">DSM 105466</strain>
    </source>
</reference>
<protein>
    <recommendedName>
        <fullName evidence="3">N-acetyltransferase domain-containing protein</fullName>
    </recommendedName>
</protein>
<dbReference type="OMA" id="ISFAKWD"/>
<evidence type="ECO:0000256" key="2">
    <source>
        <dbReference type="SAM" id="MobiDB-lite"/>
    </source>
</evidence>
<sequence>MRHSASSSDTGICSYYMSVNSKSMWVSLYIIITSKRLAHGSHSVKVNRRRREKMPLHLSPATEADVEEIASLRITSFSKNVLLHAQFPTEEAIRDFHQVLVGDLLEAIRDVTRAVLLVRDVDTNIITSTDIDTGSNSTSNQIIGFAEWKLPVSEAVAHPPFTWPKSSRQDYLDEYGDKARDAIGRVVGNQPCYHLTFLGTHPDFRCRGIGTMLVNWGLERARIENIPVYLESEVAASSLYRKLGFKIADRFSMTLAGMRENGGSYIYEEVCMLRTWQEDEGDEGDDGDDEEEEDDDDDDDDDIESLDRWDSGLEIQSLKLDYAVGIKPQTVVEAIYERIEVYKSKQPSVWIHLQPIEVVKKEAGALLTRWPDPVTRPPLWGIPFSVKDSIDVAGIPTTIGCPALAYRPTTSAPVFQRCIDAGALFIGKTNLEQLATGMTGCRSPYGTLHSKFNEEYIVGGSSSGSAVSIAANLVSFSLGSDTAGSIRVPALFNGIVGFKPTKGTVSARGLAPACKHQDCVSFLTGTVADAETVWNVCKGYDKGDLFAKVPRTLPSSFGSQRNQHKRISNLRFSFGIPPTSVLEACCPEYVSLFKVVVKTLQSAGGKLIDIDWTPFAIANDLLYNGTFVLERLTTLPEGWFDKNKGLLHTVIRQVFEGAVARNSSAVDVFRDLHKQAECKRAVEEILTLEVKGRMDEDEMAYNRDDEDKERKTGGVLTVMVVPTAPFHPKIEDVLKDPIGVNSQLGIFAHFANVLDLAGIAVPCGSYGIAGETKDRRDEVRLPFGVTILAGSGLDEQLIQLANRVEDDLWGVDLDD</sequence>
<dbReference type="InterPro" id="IPR016181">
    <property type="entry name" value="Acyl_CoA_acyltransferase"/>
</dbReference>
<feature type="domain" description="N-acetyltransferase" evidence="3">
    <location>
        <begin position="116"/>
        <end position="277"/>
    </location>
</feature>
<gene>
    <name evidence="4" type="ORF">B7463_g8756</name>
</gene>
<evidence type="ECO:0000313" key="5">
    <source>
        <dbReference type="Proteomes" id="UP000258309"/>
    </source>
</evidence>
<dbReference type="PANTHER" id="PTHR11895:SF169">
    <property type="entry name" value="GLUTAMYL-TRNA(GLN) AMIDOTRANSFERASE"/>
    <property type="match status" value="1"/>
</dbReference>
<dbReference type="EMBL" id="NCSJ02000199">
    <property type="protein sequence ID" value="RFU27584.1"/>
    <property type="molecule type" value="Genomic_DNA"/>
</dbReference>
<dbReference type="OrthoDB" id="196847at2759"/>
<dbReference type="InterPro" id="IPR036928">
    <property type="entry name" value="AS_sf"/>
</dbReference>
<evidence type="ECO:0000259" key="3">
    <source>
        <dbReference type="PROSITE" id="PS51186"/>
    </source>
</evidence>
<dbReference type="STRING" id="5539.A0A3E2H2G5"/>
<dbReference type="Pfam" id="PF01425">
    <property type="entry name" value="Amidase"/>
    <property type="match status" value="1"/>
</dbReference>
<dbReference type="InterPro" id="IPR020556">
    <property type="entry name" value="Amidase_CS"/>
</dbReference>
<accession>A0A3E2H2G5</accession>
<feature type="non-terminal residue" evidence="4">
    <location>
        <position position="815"/>
    </location>
</feature>
<comment type="caution">
    <text evidence="4">The sequence shown here is derived from an EMBL/GenBank/DDBJ whole genome shotgun (WGS) entry which is preliminary data.</text>
</comment>
<dbReference type="PROSITE" id="PS51186">
    <property type="entry name" value="GNAT"/>
    <property type="match status" value="1"/>
</dbReference>
<dbReference type="InterPro" id="IPR023631">
    <property type="entry name" value="Amidase_dom"/>
</dbReference>
<dbReference type="PROSITE" id="PS00571">
    <property type="entry name" value="AMIDASES"/>
    <property type="match status" value="1"/>
</dbReference>
<keyword evidence="5" id="KW-1185">Reference proteome</keyword>
<comment type="similarity">
    <text evidence="1">Belongs to the amidase family.</text>
</comment>
<feature type="non-terminal residue" evidence="4">
    <location>
        <position position="1"/>
    </location>
</feature>
<dbReference type="SUPFAM" id="SSF75304">
    <property type="entry name" value="Amidase signature (AS) enzymes"/>
    <property type="match status" value="1"/>
</dbReference>
<name>A0A3E2H2G5_SCYLI</name>
<dbReference type="PANTHER" id="PTHR11895">
    <property type="entry name" value="TRANSAMIDASE"/>
    <property type="match status" value="1"/>
</dbReference>
<organism evidence="4 5">
    <name type="scientific">Scytalidium lignicola</name>
    <name type="common">Hyphomycete</name>
    <dbReference type="NCBI Taxonomy" id="5539"/>
    <lineage>
        <taxon>Eukaryota</taxon>
        <taxon>Fungi</taxon>
        <taxon>Dikarya</taxon>
        <taxon>Ascomycota</taxon>
        <taxon>Pezizomycotina</taxon>
        <taxon>Leotiomycetes</taxon>
        <taxon>Leotiomycetes incertae sedis</taxon>
        <taxon>Scytalidium</taxon>
    </lineage>
</organism>
<dbReference type="Pfam" id="PF00583">
    <property type="entry name" value="Acetyltransf_1"/>
    <property type="match status" value="1"/>
</dbReference>
<dbReference type="InterPro" id="IPR000182">
    <property type="entry name" value="GNAT_dom"/>
</dbReference>
<dbReference type="Gene3D" id="3.90.1300.10">
    <property type="entry name" value="Amidase signature (AS) domain"/>
    <property type="match status" value="1"/>
</dbReference>
<evidence type="ECO:0000313" key="4">
    <source>
        <dbReference type="EMBL" id="RFU27584.1"/>
    </source>
</evidence>
<proteinExistence type="inferred from homology"/>
<dbReference type="InterPro" id="IPR000120">
    <property type="entry name" value="Amidase"/>
</dbReference>
<feature type="region of interest" description="Disordered" evidence="2">
    <location>
        <begin position="279"/>
        <end position="305"/>
    </location>
</feature>
<dbReference type="CDD" id="cd04301">
    <property type="entry name" value="NAT_SF"/>
    <property type="match status" value="1"/>
</dbReference>
<dbReference type="Gene3D" id="1.20.58.1700">
    <property type="match status" value="1"/>
</dbReference>
<dbReference type="SUPFAM" id="SSF55729">
    <property type="entry name" value="Acyl-CoA N-acyltransferases (Nat)"/>
    <property type="match status" value="1"/>
</dbReference>
<evidence type="ECO:0000256" key="1">
    <source>
        <dbReference type="ARBA" id="ARBA00009199"/>
    </source>
</evidence>
<dbReference type="Gene3D" id="3.40.630.30">
    <property type="match status" value="1"/>
</dbReference>
<feature type="compositionally biased region" description="Acidic residues" evidence="2">
    <location>
        <begin position="279"/>
        <end position="304"/>
    </location>
</feature>